<dbReference type="SUPFAM" id="SSF109854">
    <property type="entry name" value="DinB/YfiT-like putative metalloenzymes"/>
    <property type="match status" value="1"/>
</dbReference>
<accession>A0A3M8P616</accession>
<evidence type="ECO:0000313" key="3">
    <source>
        <dbReference type="Proteomes" id="UP000275473"/>
    </source>
</evidence>
<keyword evidence="3" id="KW-1185">Reference proteome</keyword>
<dbReference type="EMBL" id="RIAX01000009">
    <property type="protein sequence ID" value="RNF38841.1"/>
    <property type="molecule type" value="Genomic_DNA"/>
</dbReference>
<protein>
    <submittedName>
        <fullName evidence="2">DinB family protein</fullName>
    </submittedName>
</protein>
<sequence length="178" mass="20142">MFSNYAEQVNKRNSRFGRDFMNEKFFWNGLHGEGAHVDTATVFDGLDWQQAGQKAGNFPHSVWELLFHMNYWQNFMLDFLKGEVPKSGDPDAESWPAAAAPETEDEWDSAVAYYLKGLKEAEQEAGKELSEQVVAGREETRADCLQTIVLHNTYHAGQVVFARKIIGAWPPQRGGEAE</sequence>
<feature type="domain" description="DinB-like" evidence="1">
    <location>
        <begin position="38"/>
        <end position="159"/>
    </location>
</feature>
<proteinExistence type="predicted"/>
<dbReference type="Proteomes" id="UP000275473">
    <property type="component" value="Unassembled WGS sequence"/>
</dbReference>
<organism evidence="2 3">
    <name type="scientific">Planococcus salinus</name>
    <dbReference type="NCBI Taxonomy" id="1848460"/>
    <lineage>
        <taxon>Bacteria</taxon>
        <taxon>Bacillati</taxon>
        <taxon>Bacillota</taxon>
        <taxon>Bacilli</taxon>
        <taxon>Bacillales</taxon>
        <taxon>Caryophanaceae</taxon>
        <taxon>Planococcus</taxon>
    </lineage>
</organism>
<dbReference type="Gene3D" id="1.20.120.450">
    <property type="entry name" value="dinb family like domain"/>
    <property type="match status" value="1"/>
</dbReference>
<name>A0A3M8P616_9BACL</name>
<gene>
    <name evidence="2" type="ORF">EEX84_12020</name>
</gene>
<dbReference type="InterPro" id="IPR034660">
    <property type="entry name" value="DinB/YfiT-like"/>
</dbReference>
<evidence type="ECO:0000313" key="2">
    <source>
        <dbReference type="EMBL" id="RNF38841.1"/>
    </source>
</evidence>
<dbReference type="Pfam" id="PF12867">
    <property type="entry name" value="DinB_2"/>
    <property type="match status" value="1"/>
</dbReference>
<dbReference type="AlphaFoldDB" id="A0A3M8P616"/>
<dbReference type="InterPro" id="IPR024775">
    <property type="entry name" value="DinB-like"/>
</dbReference>
<comment type="caution">
    <text evidence="2">The sequence shown here is derived from an EMBL/GenBank/DDBJ whole genome shotgun (WGS) entry which is preliminary data.</text>
</comment>
<reference evidence="2 3" key="1">
    <citation type="journal article" date="2018" name="Int. J. Syst. Evol. Microbiol.">
        <title>Planococcus salinus sp. nov., a moderately halophilic bacterium isolated from a saline-alkali soil.</title>
        <authorList>
            <person name="Gan L."/>
        </authorList>
    </citation>
    <scope>NUCLEOTIDE SEQUENCE [LARGE SCALE GENOMIC DNA]</scope>
    <source>
        <strain evidence="2 3">LCB217</strain>
    </source>
</reference>
<evidence type="ECO:0000259" key="1">
    <source>
        <dbReference type="Pfam" id="PF12867"/>
    </source>
</evidence>